<proteinExistence type="inferred from homology"/>
<feature type="binding site" evidence="13">
    <location>
        <position position="250"/>
    </location>
    <ligand>
        <name>K(+)</name>
        <dbReference type="ChEBI" id="CHEBI:29103"/>
    </ligand>
</feature>
<comment type="catalytic activity">
    <reaction evidence="13">
        <text>D-ribose + ATP = D-ribose 5-phosphate + ADP + H(+)</text>
        <dbReference type="Rhea" id="RHEA:13697"/>
        <dbReference type="ChEBI" id="CHEBI:15378"/>
        <dbReference type="ChEBI" id="CHEBI:30616"/>
        <dbReference type="ChEBI" id="CHEBI:47013"/>
        <dbReference type="ChEBI" id="CHEBI:78346"/>
        <dbReference type="ChEBI" id="CHEBI:456216"/>
        <dbReference type="EC" id="2.7.1.15"/>
    </reaction>
</comment>
<dbReference type="Proteomes" id="UP000278332">
    <property type="component" value="Unassembled WGS sequence"/>
</dbReference>
<evidence type="ECO:0000256" key="11">
    <source>
        <dbReference type="ARBA" id="ARBA00022958"/>
    </source>
</evidence>
<comment type="caution">
    <text evidence="13">Lacks conserved residue(s) required for the propagation of feature annotation.</text>
</comment>
<dbReference type="EMBL" id="BLWA01000011">
    <property type="protein sequence ID" value="GFM93609.1"/>
    <property type="molecule type" value="Genomic_DNA"/>
</dbReference>
<feature type="binding site" evidence="13">
    <location>
        <begin position="253"/>
        <end position="254"/>
    </location>
    <ligand>
        <name>ATP</name>
        <dbReference type="ChEBI" id="CHEBI:30616"/>
    </ligand>
</feature>
<evidence type="ECO:0000313" key="15">
    <source>
        <dbReference type="EMBL" id="GFM93609.1"/>
    </source>
</evidence>
<dbReference type="UniPathway" id="UPA00916">
    <property type="reaction ID" value="UER00889"/>
</dbReference>
<evidence type="ECO:0000256" key="7">
    <source>
        <dbReference type="ARBA" id="ARBA00022741"/>
    </source>
</evidence>
<evidence type="ECO:0000256" key="6">
    <source>
        <dbReference type="ARBA" id="ARBA00022723"/>
    </source>
</evidence>
<evidence type="ECO:0000256" key="13">
    <source>
        <dbReference type="HAMAP-Rule" id="MF_01987"/>
    </source>
</evidence>
<dbReference type="InterPro" id="IPR029056">
    <property type="entry name" value="Ribokinase-like"/>
</dbReference>
<dbReference type="InterPro" id="IPR002173">
    <property type="entry name" value="Carboh/pur_kinase_PfkB_CS"/>
</dbReference>
<comment type="function">
    <text evidence="13">Catalyzes the phosphorylation of ribose at O-5 in a reaction requiring ATP and magnesium. The resulting D-ribose-5-phosphate can then be used either for sythesis of nucleotides, histidine, and tryptophan, or as a component of the pentose phosphate pathway.</text>
</comment>
<comment type="subunit">
    <text evidence="13">Homodimer.</text>
</comment>
<dbReference type="RefSeq" id="WP_025260466.1">
    <property type="nucleotide sequence ID" value="NZ_BLVX01000003.1"/>
</dbReference>
<keyword evidence="5 13" id="KW-0808">Transferase</keyword>
<evidence type="ECO:0000313" key="18">
    <source>
        <dbReference type="Proteomes" id="UP000614982"/>
    </source>
</evidence>
<evidence type="ECO:0000313" key="17">
    <source>
        <dbReference type="Proteomes" id="UP000278332"/>
    </source>
</evidence>
<keyword evidence="9 13" id="KW-0067">ATP-binding</keyword>
<dbReference type="PANTHER" id="PTHR10584">
    <property type="entry name" value="SUGAR KINASE"/>
    <property type="match status" value="1"/>
</dbReference>
<dbReference type="OrthoDB" id="9775849at2"/>
<dbReference type="GO" id="GO:0019303">
    <property type="term" value="P:D-ribose catabolic process"/>
    <property type="evidence" value="ECO:0007669"/>
    <property type="project" value="UniProtKB-UniRule"/>
</dbReference>
<feature type="binding site" evidence="13">
    <location>
        <position position="248"/>
    </location>
    <ligand>
        <name>K(+)</name>
        <dbReference type="ChEBI" id="CHEBI:29103"/>
    </ligand>
</feature>
<feature type="binding site" evidence="13">
    <location>
        <position position="287"/>
    </location>
    <ligand>
        <name>K(+)</name>
        <dbReference type="ChEBI" id="CHEBI:29103"/>
    </ligand>
</feature>
<feature type="binding site" evidence="13">
    <location>
        <position position="293"/>
    </location>
    <ligand>
        <name>K(+)</name>
        <dbReference type="ChEBI" id="CHEBI:29103"/>
    </ligand>
</feature>
<dbReference type="AlphaFoldDB" id="A0A3M4VVC0"/>
<evidence type="ECO:0000256" key="12">
    <source>
        <dbReference type="ARBA" id="ARBA00023277"/>
    </source>
</evidence>
<comment type="similarity">
    <text evidence="1">Belongs to the carbohydrate kinase pfkB family.</text>
</comment>
<evidence type="ECO:0000313" key="16">
    <source>
        <dbReference type="EMBL" id="RMR55684.1"/>
    </source>
</evidence>
<dbReference type="PIRSF" id="PIRSF000535">
    <property type="entry name" value="1PFK/6PFK/LacC"/>
    <property type="match status" value="1"/>
</dbReference>
<name>A0A3M4VVC0_PSECI</name>
<dbReference type="GO" id="GO:0046872">
    <property type="term" value="F:metal ion binding"/>
    <property type="evidence" value="ECO:0007669"/>
    <property type="project" value="UniProtKB-KW"/>
</dbReference>
<evidence type="ECO:0000256" key="8">
    <source>
        <dbReference type="ARBA" id="ARBA00022777"/>
    </source>
</evidence>
<feature type="binding site" evidence="13">
    <location>
        <position position="284"/>
    </location>
    <ligand>
        <name>K(+)</name>
        <dbReference type="ChEBI" id="CHEBI:29103"/>
    </ligand>
</feature>
<evidence type="ECO:0000259" key="14">
    <source>
        <dbReference type="Pfam" id="PF00294"/>
    </source>
</evidence>
<feature type="binding site" evidence="13">
    <location>
        <position position="141"/>
    </location>
    <ligand>
        <name>substrate</name>
    </ligand>
</feature>
<reference evidence="16 17" key="1">
    <citation type="submission" date="2018-08" db="EMBL/GenBank/DDBJ databases">
        <title>Recombination of ecologically and evolutionarily significant loci maintains genetic cohesion in the Pseudomonas syringae species complex.</title>
        <authorList>
            <person name="Dillon M."/>
            <person name="Thakur S."/>
            <person name="Almeida R.N.D."/>
            <person name="Weir B.S."/>
            <person name="Guttman D.S."/>
        </authorList>
    </citation>
    <scope>NUCLEOTIDE SEQUENCE [LARGE SCALE GENOMIC DNA]</scope>
    <source>
        <strain evidence="16 17">ICMP 6917</strain>
    </source>
</reference>
<comment type="cofactor">
    <cofactor evidence="13">
        <name>Mg(2+)</name>
        <dbReference type="ChEBI" id="CHEBI:18420"/>
    </cofactor>
    <text evidence="13">Requires a divalent cation, most likely magnesium in vivo, as an electrophilic catalyst to aid phosphoryl group transfer. It is the chelate of the metal and the nucleotide that is the actual substrate.</text>
</comment>
<dbReference type="InterPro" id="IPR011877">
    <property type="entry name" value="Ribokinase"/>
</dbReference>
<keyword evidence="7 13" id="KW-0547">Nucleotide-binding</keyword>
<keyword evidence="12 13" id="KW-0119">Carbohydrate metabolism</keyword>
<feature type="binding site" evidence="13">
    <location>
        <begin position="222"/>
        <end position="227"/>
    </location>
    <ligand>
        <name>ATP</name>
        <dbReference type="ChEBI" id="CHEBI:30616"/>
    </ligand>
</feature>
<gene>
    <name evidence="13 15" type="primary">rbsK</name>
    <name evidence="16" type="ORF">ALP84_03279</name>
    <name evidence="15" type="ORF">PSCICP_35810</name>
</gene>
<dbReference type="EC" id="2.7.1.15" evidence="2 13"/>
<evidence type="ECO:0000256" key="2">
    <source>
        <dbReference type="ARBA" id="ARBA00012035"/>
    </source>
</evidence>
<dbReference type="Gene3D" id="3.40.1190.20">
    <property type="match status" value="1"/>
</dbReference>
<evidence type="ECO:0000256" key="4">
    <source>
        <dbReference type="ARBA" id="ARBA00022490"/>
    </source>
</evidence>
<dbReference type="FunFam" id="3.40.1190.20:FF:000012">
    <property type="entry name" value="Ribokinase"/>
    <property type="match status" value="1"/>
</dbReference>
<keyword evidence="4 13" id="KW-0963">Cytoplasm</keyword>
<feature type="domain" description="Carbohydrate kinase PfkB" evidence="14">
    <location>
        <begin position="3"/>
        <end position="296"/>
    </location>
</feature>
<dbReference type="InterPro" id="IPR011611">
    <property type="entry name" value="PfkB_dom"/>
</dbReference>
<comment type="similarity">
    <text evidence="13">Belongs to the carbohydrate kinase PfkB family. Ribokinase subfamily.</text>
</comment>
<dbReference type="SUPFAM" id="SSF53613">
    <property type="entry name" value="Ribokinase-like"/>
    <property type="match status" value="1"/>
</dbReference>
<protein>
    <recommendedName>
        <fullName evidence="3 13">Ribokinase</fullName>
        <shortName evidence="13">RK</shortName>
        <ecNumber evidence="2 13">2.7.1.15</ecNumber>
    </recommendedName>
</protein>
<keyword evidence="8 13" id="KW-0418">Kinase</keyword>
<dbReference type="NCBIfam" id="TIGR02152">
    <property type="entry name" value="D_ribokin_bact"/>
    <property type="match status" value="1"/>
</dbReference>
<dbReference type="HAMAP" id="MF_01987">
    <property type="entry name" value="Ribokinase"/>
    <property type="match status" value="1"/>
</dbReference>
<sequence>MQAKIVIVGSLNMDLVIRAQRLPRPGETLAGESFMTVPGGKGANQAVAAARLGGSVAMIGCVGEDAYGEQLRGALLAEGIDCRAVTSVSGVSTGIASIVVDDNSQNAIIIVAGGNAQLTPSLIGVFDALLVAAEVVICQLEVPMETVHYTLSRARELGKTVILNPAPASSPLPQEWYGLIDYLIPNESEAQALTGIVVDSPVSAQEAAKALLAAGARNVIITLGEQGSLLANAQGFEHVPAQPVKAVDTTAAGDTFVGGFASALSQGRSESEAIRFAQVAAALSVTRAGAQPSIPTFDEVQEFKAS</sequence>
<dbReference type="Proteomes" id="UP000614982">
    <property type="component" value="Unassembled WGS sequence"/>
</dbReference>
<comment type="pathway">
    <text evidence="13">Carbohydrate metabolism; D-ribose degradation; D-ribose 5-phosphate from beta-D-ribopyranose: step 2/2.</text>
</comment>
<dbReference type="GO" id="GO:0005524">
    <property type="term" value="F:ATP binding"/>
    <property type="evidence" value="ECO:0007669"/>
    <property type="project" value="UniProtKB-UniRule"/>
</dbReference>
<evidence type="ECO:0000256" key="5">
    <source>
        <dbReference type="ARBA" id="ARBA00022679"/>
    </source>
</evidence>
<dbReference type="PRINTS" id="PR00990">
    <property type="entry name" value="RIBOKINASE"/>
</dbReference>
<feature type="binding site" evidence="13">
    <location>
        <position position="289"/>
    </location>
    <ligand>
        <name>K(+)</name>
        <dbReference type="ChEBI" id="CHEBI:29103"/>
    </ligand>
</feature>
<dbReference type="PANTHER" id="PTHR10584:SF166">
    <property type="entry name" value="RIBOKINASE"/>
    <property type="match status" value="1"/>
</dbReference>
<keyword evidence="6 13" id="KW-0479">Metal-binding</keyword>
<evidence type="ECO:0000256" key="3">
    <source>
        <dbReference type="ARBA" id="ARBA00016943"/>
    </source>
</evidence>
<evidence type="ECO:0000256" key="9">
    <source>
        <dbReference type="ARBA" id="ARBA00022840"/>
    </source>
</evidence>
<comment type="activity regulation">
    <text evidence="13">Activated by a monovalent cation that binds near, but not in, the active site. The most likely occupant of the site in vivo is potassium. Ion binding induces a conformational change that may alter substrate affinity.</text>
</comment>
<dbReference type="GO" id="GO:0005829">
    <property type="term" value="C:cytosol"/>
    <property type="evidence" value="ECO:0007669"/>
    <property type="project" value="TreeGrafter"/>
</dbReference>
<dbReference type="InterPro" id="IPR017583">
    <property type="entry name" value="Tagatose/fructose_Pkinase"/>
</dbReference>
<feature type="active site" description="Proton acceptor" evidence="13">
    <location>
        <position position="254"/>
    </location>
</feature>
<dbReference type="InterPro" id="IPR002139">
    <property type="entry name" value="Ribo/fructo_kinase"/>
</dbReference>
<keyword evidence="10 13" id="KW-0460">Magnesium</keyword>
<dbReference type="GO" id="GO:0004747">
    <property type="term" value="F:ribokinase activity"/>
    <property type="evidence" value="ECO:0007669"/>
    <property type="project" value="UniProtKB-UniRule"/>
</dbReference>
<evidence type="ECO:0000256" key="10">
    <source>
        <dbReference type="ARBA" id="ARBA00022842"/>
    </source>
</evidence>
<dbReference type="GeneID" id="93659582"/>
<evidence type="ECO:0000256" key="1">
    <source>
        <dbReference type="ARBA" id="ARBA00005380"/>
    </source>
</evidence>
<dbReference type="CDD" id="cd01174">
    <property type="entry name" value="ribokinase"/>
    <property type="match status" value="1"/>
</dbReference>
<reference evidence="15 18" key="2">
    <citation type="submission" date="2020-05" db="EMBL/GenBank/DDBJ databases">
        <title>Genetic diversity of Pseudomonas cichorii.</title>
        <authorList>
            <person name="Tani S."/>
            <person name="Yagi H."/>
            <person name="Hashimoto S."/>
            <person name="Iiyama K."/>
            <person name="Furuya N."/>
        </authorList>
    </citation>
    <scope>NUCLEOTIDE SEQUENCE [LARGE SCALE GENOMIC DNA]</scope>
    <source>
        <strain evidence="15 18">LMG 2162</strain>
    </source>
</reference>
<dbReference type="Pfam" id="PF00294">
    <property type="entry name" value="PfkB"/>
    <property type="match status" value="1"/>
</dbReference>
<organism evidence="16 17">
    <name type="scientific">Pseudomonas cichorii</name>
    <dbReference type="NCBI Taxonomy" id="36746"/>
    <lineage>
        <taxon>Bacteria</taxon>
        <taxon>Pseudomonadati</taxon>
        <taxon>Pseudomonadota</taxon>
        <taxon>Gammaproteobacteria</taxon>
        <taxon>Pseudomonadales</taxon>
        <taxon>Pseudomonadaceae</taxon>
        <taxon>Pseudomonas</taxon>
    </lineage>
</organism>
<comment type="subcellular location">
    <subcellularLocation>
        <location evidence="13">Cytoplasm</location>
    </subcellularLocation>
</comment>
<dbReference type="PROSITE" id="PS00584">
    <property type="entry name" value="PFKB_KINASES_2"/>
    <property type="match status" value="1"/>
</dbReference>
<feature type="binding site" evidence="13">
    <location>
        <position position="254"/>
    </location>
    <ligand>
        <name>substrate</name>
    </ligand>
</feature>
<feature type="binding site" evidence="13">
    <location>
        <begin position="40"/>
        <end position="44"/>
    </location>
    <ligand>
        <name>substrate</name>
    </ligand>
</feature>
<feature type="binding site" evidence="13">
    <location>
        <position position="186"/>
    </location>
    <ligand>
        <name>ATP</name>
        <dbReference type="ChEBI" id="CHEBI:30616"/>
    </ligand>
</feature>
<comment type="caution">
    <text evidence="16">The sequence shown here is derived from an EMBL/GenBank/DDBJ whole genome shotgun (WGS) entry which is preliminary data.</text>
</comment>
<feature type="binding site" evidence="13">
    <location>
        <begin position="12"/>
        <end position="14"/>
    </location>
    <ligand>
        <name>substrate</name>
    </ligand>
</feature>
<keyword evidence="18" id="KW-1185">Reference proteome</keyword>
<dbReference type="EMBL" id="RBRY01000104">
    <property type="protein sequence ID" value="RMR55684.1"/>
    <property type="molecule type" value="Genomic_DNA"/>
</dbReference>
<accession>A0A3M4VVC0</accession>
<keyword evidence="11 13" id="KW-0630">Potassium</keyword>